<dbReference type="GO" id="GO:0004812">
    <property type="term" value="F:aminoacyl-tRNA ligase activity"/>
    <property type="evidence" value="ECO:0007669"/>
    <property type="project" value="UniProtKB-KW"/>
</dbReference>
<dbReference type="RefSeq" id="WP_035061620.1">
    <property type="nucleotide sequence ID" value="NZ_AXCZ01000133.1"/>
</dbReference>
<evidence type="ECO:0000313" key="2">
    <source>
        <dbReference type="EMBL" id="KGM10767.1"/>
    </source>
</evidence>
<protein>
    <submittedName>
        <fullName evidence="2">Lysyl-tRNA synthetase</fullName>
    </submittedName>
</protein>
<comment type="caution">
    <text evidence="2">The sequence shown here is derived from an EMBL/GenBank/DDBJ whole genome shotgun (WGS) entry which is preliminary data.</text>
</comment>
<keyword evidence="3" id="KW-1185">Reference proteome</keyword>
<gene>
    <name evidence="2" type="ORF">N869_04240</name>
</gene>
<organism evidence="2 3">
    <name type="scientific">Cellulomonas bogoriensis 69B4 = DSM 16987</name>
    <dbReference type="NCBI Taxonomy" id="1386082"/>
    <lineage>
        <taxon>Bacteria</taxon>
        <taxon>Bacillati</taxon>
        <taxon>Actinomycetota</taxon>
        <taxon>Actinomycetes</taxon>
        <taxon>Micrococcales</taxon>
        <taxon>Cellulomonadaceae</taxon>
        <taxon>Cellulomonas</taxon>
    </lineage>
</organism>
<feature type="transmembrane region" description="Helical" evidence="1">
    <location>
        <begin position="12"/>
        <end position="29"/>
    </location>
</feature>
<keyword evidence="1" id="KW-0472">Membrane</keyword>
<keyword evidence="2" id="KW-0030">Aminoacyl-tRNA synthetase</keyword>
<keyword evidence="1" id="KW-1133">Transmembrane helix</keyword>
<dbReference type="EMBL" id="AXCZ01000133">
    <property type="protein sequence ID" value="KGM10767.1"/>
    <property type="molecule type" value="Genomic_DNA"/>
</dbReference>
<sequence length="64" mass="7042">MDWIGDALSALVPSVGVGLIFWFVMRAVIHADRRERAAIAQLEAEEQAAAQSEQNAPQVVDHKQ</sequence>
<name>A0A0A0BSY3_9CELL</name>
<keyword evidence="1" id="KW-0812">Transmembrane</keyword>
<keyword evidence="2" id="KW-0436">Ligase</keyword>
<accession>A0A0A0BSY3</accession>
<proteinExistence type="predicted"/>
<evidence type="ECO:0000313" key="3">
    <source>
        <dbReference type="Proteomes" id="UP000054314"/>
    </source>
</evidence>
<dbReference type="AlphaFoldDB" id="A0A0A0BSY3"/>
<dbReference type="Proteomes" id="UP000054314">
    <property type="component" value="Unassembled WGS sequence"/>
</dbReference>
<dbReference type="OrthoDB" id="4807612at2"/>
<reference evidence="2 3" key="1">
    <citation type="submission" date="2013-08" db="EMBL/GenBank/DDBJ databases">
        <title>Genome sequencing of Cellulomonas bogoriensis 69B4.</title>
        <authorList>
            <person name="Chen F."/>
            <person name="Li Y."/>
            <person name="Wang G."/>
        </authorList>
    </citation>
    <scope>NUCLEOTIDE SEQUENCE [LARGE SCALE GENOMIC DNA]</scope>
    <source>
        <strain evidence="2 3">69B4</strain>
    </source>
</reference>
<evidence type="ECO:0000256" key="1">
    <source>
        <dbReference type="SAM" id="Phobius"/>
    </source>
</evidence>